<reference evidence="2" key="1">
    <citation type="journal article" date="2022" name="Mol. Ecol. Resour.">
        <title>The genomes of chicory, endive, great burdock and yacon provide insights into Asteraceae palaeo-polyploidization history and plant inulin production.</title>
        <authorList>
            <person name="Fan W."/>
            <person name="Wang S."/>
            <person name="Wang H."/>
            <person name="Wang A."/>
            <person name="Jiang F."/>
            <person name="Liu H."/>
            <person name="Zhao H."/>
            <person name="Xu D."/>
            <person name="Zhang Y."/>
        </authorList>
    </citation>
    <scope>NUCLEOTIDE SEQUENCE [LARGE SCALE GENOMIC DNA]</scope>
    <source>
        <strain evidence="2">cv. Punajuju</strain>
    </source>
</reference>
<evidence type="ECO:0000313" key="2">
    <source>
        <dbReference type="Proteomes" id="UP001055811"/>
    </source>
</evidence>
<dbReference type="EMBL" id="CM042016">
    <property type="protein sequence ID" value="KAI3700613.1"/>
    <property type="molecule type" value="Genomic_DNA"/>
</dbReference>
<protein>
    <submittedName>
        <fullName evidence="1">Uncharacterized protein</fullName>
    </submittedName>
</protein>
<accession>A0ACB8ZSR1</accession>
<dbReference type="Proteomes" id="UP001055811">
    <property type="component" value="Linkage Group LG08"/>
</dbReference>
<proteinExistence type="predicted"/>
<organism evidence="1 2">
    <name type="scientific">Cichorium intybus</name>
    <name type="common">Chicory</name>
    <dbReference type="NCBI Taxonomy" id="13427"/>
    <lineage>
        <taxon>Eukaryota</taxon>
        <taxon>Viridiplantae</taxon>
        <taxon>Streptophyta</taxon>
        <taxon>Embryophyta</taxon>
        <taxon>Tracheophyta</taxon>
        <taxon>Spermatophyta</taxon>
        <taxon>Magnoliopsida</taxon>
        <taxon>eudicotyledons</taxon>
        <taxon>Gunneridae</taxon>
        <taxon>Pentapetalae</taxon>
        <taxon>asterids</taxon>
        <taxon>campanulids</taxon>
        <taxon>Asterales</taxon>
        <taxon>Asteraceae</taxon>
        <taxon>Cichorioideae</taxon>
        <taxon>Cichorieae</taxon>
        <taxon>Cichoriinae</taxon>
        <taxon>Cichorium</taxon>
    </lineage>
</organism>
<comment type="caution">
    <text evidence="1">The sequence shown here is derived from an EMBL/GenBank/DDBJ whole genome shotgun (WGS) entry which is preliminary data.</text>
</comment>
<gene>
    <name evidence="1" type="ORF">L2E82_45249</name>
</gene>
<name>A0ACB8ZSR1_CICIN</name>
<keyword evidence="2" id="KW-1185">Reference proteome</keyword>
<reference evidence="1 2" key="2">
    <citation type="journal article" date="2022" name="Mol. Ecol. Resour.">
        <title>The genomes of chicory, endive, great burdock and yacon provide insights into Asteraceae paleo-polyploidization history and plant inulin production.</title>
        <authorList>
            <person name="Fan W."/>
            <person name="Wang S."/>
            <person name="Wang H."/>
            <person name="Wang A."/>
            <person name="Jiang F."/>
            <person name="Liu H."/>
            <person name="Zhao H."/>
            <person name="Xu D."/>
            <person name="Zhang Y."/>
        </authorList>
    </citation>
    <scope>NUCLEOTIDE SEQUENCE [LARGE SCALE GENOMIC DNA]</scope>
    <source>
        <strain evidence="2">cv. Punajuju</strain>
        <tissue evidence="1">Leaves</tissue>
    </source>
</reference>
<evidence type="ECO:0000313" key="1">
    <source>
        <dbReference type="EMBL" id="KAI3700613.1"/>
    </source>
</evidence>
<sequence>MENLSTINGDINIAHLVFAFIPHRYRLVPLLVDEVLRGFSLPPPSHNPSVMEIEGLEFLRIVVHLIKISNNEQLQEALRHFDTNQNGFATELHLRILVRKLDNGSYYGSITTEFATKFTTEACLRNLLHILLRKHDHGICYKVYYGSLTTEIAMDFTTEM</sequence>